<gene>
    <name evidence="3" type="primary">pcn</name>
    <name evidence="5" type="ordered locus">Igag_0145</name>
</gene>
<dbReference type="Pfam" id="PF00705">
    <property type="entry name" value="PCNA_N"/>
    <property type="match status" value="1"/>
</dbReference>
<protein>
    <recommendedName>
        <fullName evidence="3">DNA polymerase sliding clamp</fullName>
    </recommendedName>
    <alternativeName>
        <fullName evidence="3">Proliferating cell nuclear antigen homolog</fullName>
        <shortName evidence="3">PCNA</shortName>
    </alternativeName>
</protein>
<evidence type="ECO:0000256" key="3">
    <source>
        <dbReference type="HAMAP-Rule" id="MF_00317"/>
    </source>
</evidence>
<dbReference type="HAMAP" id="MF_00317">
    <property type="entry name" value="DNApol_clamp_arch"/>
    <property type="match status" value="1"/>
</dbReference>
<evidence type="ECO:0000256" key="1">
    <source>
        <dbReference type="ARBA" id="ARBA00022705"/>
    </source>
</evidence>
<accession>E0SPX4</accession>
<dbReference type="InterPro" id="IPR000730">
    <property type="entry name" value="Pr_cel_nuc_antig"/>
</dbReference>
<dbReference type="GO" id="GO:0030337">
    <property type="term" value="F:DNA polymerase processivity factor activity"/>
    <property type="evidence" value="ECO:0007669"/>
    <property type="project" value="UniProtKB-UniRule"/>
</dbReference>
<evidence type="ECO:0000313" key="6">
    <source>
        <dbReference type="Proteomes" id="UP000001304"/>
    </source>
</evidence>
<keyword evidence="6" id="KW-1185">Reference proteome</keyword>
<feature type="domain" description="Proliferating cell nuclear antigen PCNA N-terminal" evidence="4">
    <location>
        <begin position="6"/>
        <end position="103"/>
    </location>
</feature>
<dbReference type="PROSITE" id="PS01251">
    <property type="entry name" value="PCNA_1"/>
    <property type="match status" value="1"/>
</dbReference>
<dbReference type="SUPFAM" id="SSF55979">
    <property type="entry name" value="DNA clamp"/>
    <property type="match status" value="2"/>
</dbReference>
<evidence type="ECO:0000313" key="5">
    <source>
        <dbReference type="EMBL" id="ADM26996.1"/>
    </source>
</evidence>
<dbReference type="Gene3D" id="3.70.10.10">
    <property type="match status" value="1"/>
</dbReference>
<comment type="subunit">
    <text evidence="3">Homotrimer. The subunits circularize to form a toroid; DNA passes through its center. Replication factor C (RFC) is required to load the toroid on the DNA.</text>
</comment>
<name>E0SPX4_IGNAA</name>
<dbReference type="InterPro" id="IPR046938">
    <property type="entry name" value="DNA_clamp_sf"/>
</dbReference>
<dbReference type="STRING" id="583356.Igag_0145"/>
<dbReference type="InterPro" id="IPR022659">
    <property type="entry name" value="Pr_cel_nuc_antig_CS"/>
</dbReference>
<keyword evidence="2 3" id="KW-0238">DNA-binding</keyword>
<dbReference type="PANTHER" id="PTHR11352:SF0">
    <property type="entry name" value="PROLIFERATING CELL NUCLEAR ANTIGEN"/>
    <property type="match status" value="1"/>
</dbReference>
<sequence length="253" mass="28330">MSIRLTFADARIWRYVLRGLADFIEVVGLKVHPEEGIRLKAMDPSHVMLVDFFIPKSAFEEFVVEKETLLFIHLEKVSKILRRASRSDKLMLESDGTRLSIGLISKGGVIRTFSMPLISSTYEEVPELSLEFNTYAKTLGPTVSSALSILEDVGDVIKIKVQKEGISLTGSSELGEIEFIFNTTTGTLIDFQPPQEIEEFTNSYSSEYITFITPVAKIAETVTFRLGPELPCEISLDLVAETKLKLYVAPRVE</sequence>
<dbReference type="AlphaFoldDB" id="E0SPX4"/>
<dbReference type="PRINTS" id="PR00339">
    <property type="entry name" value="PCNACYCLIN"/>
</dbReference>
<comment type="function">
    <text evidence="3">Sliding clamp subunit that acts as a moving platform for DNA processing. Responsible for tethering the catalytic subunit of DNA polymerase and other proteins to DNA during high-speed replication.</text>
</comment>
<dbReference type="HOGENOM" id="CLU_043978_1_0_2"/>
<dbReference type="Proteomes" id="UP000001304">
    <property type="component" value="Chromosome"/>
</dbReference>
<organism evidence="5 6">
    <name type="scientific">Ignisphaera aggregans (strain DSM 17230 / JCM 13409 / AQ1.S1)</name>
    <dbReference type="NCBI Taxonomy" id="583356"/>
    <lineage>
        <taxon>Archaea</taxon>
        <taxon>Thermoproteota</taxon>
        <taxon>Thermoprotei</taxon>
        <taxon>Desulfurococcales</taxon>
        <taxon>Desulfurococcaceae</taxon>
        <taxon>Ignisphaera</taxon>
    </lineage>
</organism>
<dbReference type="GO" id="GO:0006275">
    <property type="term" value="P:regulation of DNA replication"/>
    <property type="evidence" value="ECO:0007669"/>
    <property type="project" value="UniProtKB-UniRule"/>
</dbReference>
<reference evidence="5 6" key="1">
    <citation type="journal article" date="2010" name="Stand. Genomic Sci.">
        <title>Complete genome sequence of Ignisphaera aggregans type strain (AQ1.S1).</title>
        <authorList>
            <person name="Goker M."/>
            <person name="Held B."/>
            <person name="Lapidus A."/>
            <person name="Nolan M."/>
            <person name="Spring S."/>
            <person name="Yasawong M."/>
            <person name="Lucas S."/>
            <person name="Glavina Del Rio T."/>
            <person name="Tice H."/>
            <person name="Cheng J.F."/>
            <person name="Goodwin L."/>
            <person name="Tapia R."/>
            <person name="Pitluck S."/>
            <person name="Liolios K."/>
            <person name="Ivanova N."/>
            <person name="Mavromatis K."/>
            <person name="Mikhailova N."/>
            <person name="Pati A."/>
            <person name="Chen A."/>
            <person name="Palaniappan K."/>
            <person name="Brambilla E."/>
            <person name="Land M."/>
            <person name="Hauser L."/>
            <person name="Chang Y.J."/>
            <person name="Jeffries C.D."/>
            <person name="Brettin T."/>
            <person name="Detter J.C."/>
            <person name="Han C."/>
            <person name="Rohde M."/>
            <person name="Sikorski J."/>
            <person name="Woyke T."/>
            <person name="Bristow J."/>
            <person name="Eisen J.A."/>
            <person name="Markowitz V."/>
            <person name="Hugenholtz P."/>
            <person name="Kyrpides N.C."/>
            <person name="Klenk H.P."/>
        </authorList>
    </citation>
    <scope>NUCLEOTIDE SEQUENCE [LARGE SCALE GENOMIC DNA]</scope>
    <source>
        <strain evidence="6">DSM 17230 / JCM 13409 / AQ1.S1</strain>
    </source>
</reference>
<evidence type="ECO:0000259" key="4">
    <source>
        <dbReference type="Pfam" id="PF00705"/>
    </source>
</evidence>
<dbReference type="GO" id="GO:0003677">
    <property type="term" value="F:DNA binding"/>
    <property type="evidence" value="ECO:0007669"/>
    <property type="project" value="UniProtKB-UniRule"/>
</dbReference>
<proteinExistence type="inferred from homology"/>
<dbReference type="InterPro" id="IPR022648">
    <property type="entry name" value="Pr_cel_nuc_antig_N"/>
</dbReference>
<evidence type="ECO:0000256" key="2">
    <source>
        <dbReference type="ARBA" id="ARBA00023125"/>
    </source>
</evidence>
<dbReference type="PANTHER" id="PTHR11352">
    <property type="entry name" value="PROLIFERATING CELL NUCLEAR ANTIGEN"/>
    <property type="match status" value="1"/>
</dbReference>
<dbReference type="GO" id="GO:0006272">
    <property type="term" value="P:leading strand elongation"/>
    <property type="evidence" value="ECO:0007669"/>
    <property type="project" value="TreeGrafter"/>
</dbReference>
<comment type="similarity">
    <text evidence="3">Belongs to the PCNA family.</text>
</comment>
<keyword evidence="1 3" id="KW-0235">DNA replication</keyword>
<dbReference type="EMBL" id="CP002098">
    <property type="protein sequence ID" value="ADM26996.1"/>
    <property type="molecule type" value="Genomic_DNA"/>
</dbReference>
<dbReference type="KEGG" id="iag:Igag_0145"/>
<dbReference type="CDD" id="cd00577">
    <property type="entry name" value="PCNA"/>
    <property type="match status" value="1"/>
</dbReference>